<keyword evidence="2" id="KW-1133">Transmembrane helix</keyword>
<keyword evidence="5" id="KW-1185">Reference proteome</keyword>
<keyword evidence="2" id="KW-0472">Membrane</keyword>
<keyword evidence="2" id="KW-0812">Transmembrane</keyword>
<keyword evidence="4" id="KW-0131">Cell cycle</keyword>
<organism evidence="4 5">
    <name type="scientific">Thalassotalea profundi</name>
    <dbReference type="NCBI Taxonomy" id="2036687"/>
    <lineage>
        <taxon>Bacteria</taxon>
        <taxon>Pseudomonadati</taxon>
        <taxon>Pseudomonadota</taxon>
        <taxon>Gammaproteobacteria</taxon>
        <taxon>Alteromonadales</taxon>
        <taxon>Colwelliaceae</taxon>
        <taxon>Thalassotalea</taxon>
    </lineage>
</organism>
<dbReference type="InterPro" id="IPR007730">
    <property type="entry name" value="SPOR-like_dom"/>
</dbReference>
<protein>
    <submittedName>
        <fullName evidence="4">Cell division protein DedD</fullName>
    </submittedName>
</protein>
<dbReference type="EMBL" id="BNAH01000001">
    <property type="protein sequence ID" value="GHE77113.1"/>
    <property type="molecule type" value="Genomic_DNA"/>
</dbReference>
<dbReference type="Pfam" id="PF05036">
    <property type="entry name" value="SPOR"/>
    <property type="match status" value="1"/>
</dbReference>
<dbReference type="Proteomes" id="UP000626370">
    <property type="component" value="Unassembled WGS sequence"/>
</dbReference>
<feature type="region of interest" description="Disordered" evidence="1">
    <location>
        <begin position="70"/>
        <end position="95"/>
    </location>
</feature>
<evidence type="ECO:0000256" key="2">
    <source>
        <dbReference type="SAM" id="Phobius"/>
    </source>
</evidence>
<gene>
    <name evidence="4" type="ORF">GCM10011501_00670</name>
</gene>
<dbReference type="InterPro" id="IPR036680">
    <property type="entry name" value="SPOR-like_sf"/>
</dbReference>
<dbReference type="InterPro" id="IPR052521">
    <property type="entry name" value="Cell_div_SPOR-domain"/>
</dbReference>
<keyword evidence="4" id="KW-0132">Cell division</keyword>
<feature type="transmembrane region" description="Helical" evidence="2">
    <location>
        <begin position="6"/>
        <end position="27"/>
    </location>
</feature>
<evidence type="ECO:0000313" key="4">
    <source>
        <dbReference type="EMBL" id="GHE77113.1"/>
    </source>
</evidence>
<accession>A0ABQ3IEA9</accession>
<evidence type="ECO:0000256" key="1">
    <source>
        <dbReference type="SAM" id="MobiDB-lite"/>
    </source>
</evidence>
<dbReference type="PANTHER" id="PTHR38687">
    <property type="entry name" value="CELL DIVISION PROTEIN DEDD-RELATED"/>
    <property type="match status" value="1"/>
</dbReference>
<evidence type="ECO:0000313" key="5">
    <source>
        <dbReference type="Proteomes" id="UP000626370"/>
    </source>
</evidence>
<feature type="domain" description="SPOR" evidence="3">
    <location>
        <begin position="119"/>
        <end position="198"/>
    </location>
</feature>
<name>A0ABQ3IEA9_9GAMM</name>
<dbReference type="PROSITE" id="PS51724">
    <property type="entry name" value="SPOR"/>
    <property type="match status" value="1"/>
</dbReference>
<comment type="caution">
    <text evidence="4">The sequence shown here is derived from an EMBL/GenBank/DDBJ whole genome shotgun (WGS) entry which is preliminary data.</text>
</comment>
<dbReference type="Gene3D" id="3.30.70.1070">
    <property type="entry name" value="Sporulation related repeat"/>
    <property type="match status" value="1"/>
</dbReference>
<reference evidence="5" key="1">
    <citation type="journal article" date="2019" name="Int. J. Syst. Evol. Microbiol.">
        <title>The Global Catalogue of Microorganisms (GCM) 10K type strain sequencing project: providing services to taxonomists for standard genome sequencing and annotation.</title>
        <authorList>
            <consortium name="The Broad Institute Genomics Platform"/>
            <consortium name="The Broad Institute Genome Sequencing Center for Infectious Disease"/>
            <person name="Wu L."/>
            <person name="Ma J."/>
        </authorList>
    </citation>
    <scope>NUCLEOTIDE SEQUENCE [LARGE SCALE GENOMIC DNA]</scope>
    <source>
        <strain evidence="5">CGMCC 1.15922</strain>
    </source>
</reference>
<dbReference type="SUPFAM" id="SSF110997">
    <property type="entry name" value="Sporulation related repeat"/>
    <property type="match status" value="1"/>
</dbReference>
<dbReference type="PANTHER" id="PTHR38687:SF1">
    <property type="entry name" value="CELL DIVISION PROTEIN DEDD"/>
    <property type="match status" value="1"/>
</dbReference>
<sequence>MSTPFQNRLVGTVIVAAIAIIFLPDILDGEKKTYQEEFDQIPSVPSIDFKPTNKQLDEQKFEQLVQDEISDETALDDEPASGNDDTLDTRDDSQVVKVSSLPDKETIIGNPPAKLPEKSVLKEAWVIQLGSFRHKKNVDELLKKLKDNGYTAFSKPIKTRTGNLTKVFIGPELIRSSLEKKIPELKKLTTVEGKIARFKPTNTN</sequence>
<feature type="compositionally biased region" description="Acidic residues" evidence="1">
    <location>
        <begin position="70"/>
        <end position="79"/>
    </location>
</feature>
<evidence type="ECO:0000259" key="3">
    <source>
        <dbReference type="PROSITE" id="PS51724"/>
    </source>
</evidence>
<dbReference type="RefSeq" id="WP_189376105.1">
    <property type="nucleotide sequence ID" value="NZ_BNAH01000001.1"/>
</dbReference>
<dbReference type="GO" id="GO:0051301">
    <property type="term" value="P:cell division"/>
    <property type="evidence" value="ECO:0007669"/>
    <property type="project" value="UniProtKB-KW"/>
</dbReference>
<proteinExistence type="predicted"/>